<feature type="signal peptide" evidence="1">
    <location>
        <begin position="1"/>
        <end position="29"/>
    </location>
</feature>
<evidence type="ECO:0000313" key="3">
    <source>
        <dbReference type="Proteomes" id="UP000325516"/>
    </source>
</evidence>
<accession>A0A5J6L5W7</accession>
<dbReference type="InterPro" id="IPR021903">
    <property type="entry name" value="DUF3515"/>
</dbReference>
<dbReference type="AlphaFoldDB" id="A0A5J6L5W7"/>
<protein>
    <submittedName>
        <fullName evidence="2">DUF3515 family protein</fullName>
    </submittedName>
</protein>
<reference evidence="3" key="1">
    <citation type="submission" date="2019-09" db="EMBL/GenBank/DDBJ databases">
        <title>Mumia zhuanghuii sp. nov. isolated from the intestinal contents of plateau pika (Ochotona curzoniae) in the Qinghai-Tibet plateau of China.</title>
        <authorList>
            <person name="Tian Z."/>
        </authorList>
    </citation>
    <scope>NUCLEOTIDE SEQUENCE [LARGE SCALE GENOMIC DNA]</scope>
    <source>
        <strain evidence="3">L-031</strain>
    </source>
</reference>
<dbReference type="Proteomes" id="UP000325516">
    <property type="component" value="Chromosome"/>
</dbReference>
<dbReference type="PROSITE" id="PS51257">
    <property type="entry name" value="PROKAR_LIPOPROTEIN"/>
    <property type="match status" value="1"/>
</dbReference>
<name>A0A5J6L5W7_9MICO</name>
<evidence type="ECO:0000256" key="1">
    <source>
        <dbReference type="SAM" id="SignalP"/>
    </source>
</evidence>
<evidence type="ECO:0000313" key="2">
    <source>
        <dbReference type="EMBL" id="QEW03863.1"/>
    </source>
</evidence>
<keyword evidence="3" id="KW-1185">Reference proteome</keyword>
<sequence>MTRRMSLARRLLGSIAVCALLAVFASACSSTVSLEPAEDANNPECARVIAQLKLQPNVAGESRRWTDAQATGAWGSPVSIILRCGVPVPGPSELPCFYLGGTDWLAFPEEDGLQRVVTFGRDPAFEVAIARTGALDFATVLEELGQLIDTHQNPAVAACSERTSIRG</sequence>
<feature type="chain" id="PRO_5038830572" evidence="1">
    <location>
        <begin position="30"/>
        <end position="167"/>
    </location>
</feature>
<dbReference type="Pfam" id="PF12028">
    <property type="entry name" value="DUF3515"/>
    <property type="match status" value="1"/>
</dbReference>
<proteinExistence type="predicted"/>
<dbReference type="EMBL" id="CP044232">
    <property type="protein sequence ID" value="QEW03863.1"/>
    <property type="molecule type" value="Genomic_DNA"/>
</dbReference>
<gene>
    <name evidence="2" type="ORF">F6J85_12700</name>
</gene>
<dbReference type="KEGG" id="mlz:F6J85_12700"/>
<keyword evidence="1" id="KW-0732">Signal</keyword>
<organism evidence="2 3">
    <name type="scientific">Microbacterium lushaniae</name>
    <dbReference type="NCBI Taxonomy" id="2614639"/>
    <lineage>
        <taxon>Bacteria</taxon>
        <taxon>Bacillati</taxon>
        <taxon>Actinomycetota</taxon>
        <taxon>Actinomycetes</taxon>
        <taxon>Micrococcales</taxon>
        <taxon>Microbacteriaceae</taxon>
        <taxon>Microbacterium</taxon>
    </lineage>
</organism>